<dbReference type="InterPro" id="IPR000086">
    <property type="entry name" value="NUDIX_hydrolase_dom"/>
</dbReference>
<dbReference type="PANTHER" id="PTHR43046:SF2">
    <property type="entry name" value="8-OXO-DGTP DIPHOSPHATASE-RELATED"/>
    <property type="match status" value="1"/>
</dbReference>
<dbReference type="InterPro" id="IPR015797">
    <property type="entry name" value="NUDIX_hydrolase-like_dom_sf"/>
</dbReference>
<dbReference type="KEGG" id="dpu:SU48_08805"/>
<dbReference type="STRING" id="1182568.SU48_08805"/>
<dbReference type="Proteomes" id="UP000077363">
    <property type="component" value="Chromosome"/>
</dbReference>
<dbReference type="Gene3D" id="3.90.79.10">
    <property type="entry name" value="Nucleoside Triphosphate Pyrophosphohydrolase"/>
    <property type="match status" value="1"/>
</dbReference>
<dbReference type="InterPro" id="IPR020476">
    <property type="entry name" value="Nudix_hydrolase"/>
</dbReference>
<gene>
    <name evidence="5" type="ORF">SU48_08805</name>
</gene>
<sequence length="141" mass="15491">MIGTSPVNLMGAVGIILNEAGHVLLQHVAGRDVWGLPGGLCELGEPPQHTMTREVREETGLEVMEFKLLELLTTPHRHLPNGDEAYFYTAVYHVTEWQGTPVPDGIEGIELAFFSPDDLPALRGLPAHWAAKWLLARSDTS</sequence>
<evidence type="ECO:0000256" key="2">
    <source>
        <dbReference type="ARBA" id="ARBA00022801"/>
    </source>
</evidence>
<dbReference type="SUPFAM" id="SSF55811">
    <property type="entry name" value="Nudix"/>
    <property type="match status" value="1"/>
</dbReference>
<evidence type="ECO:0000256" key="3">
    <source>
        <dbReference type="RuleBase" id="RU003476"/>
    </source>
</evidence>
<evidence type="ECO:0000313" key="6">
    <source>
        <dbReference type="Proteomes" id="UP000077363"/>
    </source>
</evidence>
<evidence type="ECO:0000313" key="5">
    <source>
        <dbReference type="EMBL" id="ANE44887.1"/>
    </source>
</evidence>
<dbReference type="InterPro" id="IPR020084">
    <property type="entry name" value="NUDIX_hydrolase_CS"/>
</dbReference>
<dbReference type="PROSITE" id="PS00893">
    <property type="entry name" value="NUDIX_BOX"/>
    <property type="match status" value="1"/>
</dbReference>
<dbReference type="GO" id="GO:0016787">
    <property type="term" value="F:hydrolase activity"/>
    <property type="evidence" value="ECO:0007669"/>
    <property type="project" value="UniProtKB-KW"/>
</dbReference>
<dbReference type="Pfam" id="PF00293">
    <property type="entry name" value="NUDIX"/>
    <property type="match status" value="1"/>
</dbReference>
<dbReference type="EMBL" id="CP011387">
    <property type="protein sequence ID" value="ANE44887.1"/>
    <property type="molecule type" value="Genomic_DNA"/>
</dbReference>
<dbReference type="CDD" id="cd04677">
    <property type="entry name" value="NUDIX_Hydrolase"/>
    <property type="match status" value="1"/>
</dbReference>
<evidence type="ECO:0000256" key="1">
    <source>
        <dbReference type="ARBA" id="ARBA00001946"/>
    </source>
</evidence>
<comment type="similarity">
    <text evidence="3">Belongs to the Nudix hydrolase family.</text>
</comment>
<feature type="domain" description="Nudix hydrolase" evidence="4">
    <location>
        <begin position="8"/>
        <end position="136"/>
    </location>
</feature>
<name>A0A172TDA0_9DEIO</name>
<protein>
    <submittedName>
        <fullName evidence="5">DNA mismatch repair protein MutT</fullName>
    </submittedName>
</protein>
<proteinExistence type="inferred from homology"/>
<dbReference type="PANTHER" id="PTHR43046">
    <property type="entry name" value="GDP-MANNOSE MANNOSYL HYDROLASE"/>
    <property type="match status" value="1"/>
</dbReference>
<dbReference type="PROSITE" id="PS51462">
    <property type="entry name" value="NUDIX"/>
    <property type="match status" value="1"/>
</dbReference>
<evidence type="ECO:0000259" key="4">
    <source>
        <dbReference type="PROSITE" id="PS51462"/>
    </source>
</evidence>
<dbReference type="AlphaFoldDB" id="A0A172TDA0"/>
<reference evidence="5 6" key="1">
    <citation type="submission" date="2015-01" db="EMBL/GenBank/DDBJ databases">
        <title>Deinococcus puniceus/DY1/ whole genome sequencing.</title>
        <authorList>
            <person name="Kim M.K."/>
            <person name="Srinivasan S."/>
            <person name="Lee J.-J."/>
        </authorList>
    </citation>
    <scope>NUCLEOTIDE SEQUENCE [LARGE SCALE GENOMIC DNA]</scope>
    <source>
        <strain evidence="5 6">DY1</strain>
    </source>
</reference>
<keyword evidence="6" id="KW-1185">Reference proteome</keyword>
<accession>A0A172TDA0</accession>
<dbReference type="PRINTS" id="PR00502">
    <property type="entry name" value="NUDIXFAMILY"/>
</dbReference>
<dbReference type="PATRIC" id="fig|1182568.3.peg.1833"/>
<keyword evidence="2 3" id="KW-0378">Hydrolase</keyword>
<organism evidence="5 6">
    <name type="scientific">Deinococcus puniceus</name>
    <dbReference type="NCBI Taxonomy" id="1182568"/>
    <lineage>
        <taxon>Bacteria</taxon>
        <taxon>Thermotogati</taxon>
        <taxon>Deinococcota</taxon>
        <taxon>Deinococci</taxon>
        <taxon>Deinococcales</taxon>
        <taxon>Deinococcaceae</taxon>
        <taxon>Deinococcus</taxon>
    </lineage>
</organism>
<comment type="cofactor">
    <cofactor evidence="1">
        <name>Mg(2+)</name>
        <dbReference type="ChEBI" id="CHEBI:18420"/>
    </cofactor>
</comment>